<protein>
    <submittedName>
        <fullName evidence="1">Uncharacterized protein</fullName>
    </submittedName>
</protein>
<accession>A0A9D1DS98</accession>
<evidence type="ECO:0000313" key="2">
    <source>
        <dbReference type="Proteomes" id="UP000886785"/>
    </source>
</evidence>
<gene>
    <name evidence="1" type="ORF">IAA54_10485</name>
</gene>
<comment type="caution">
    <text evidence="1">The sequence shown here is derived from an EMBL/GenBank/DDBJ whole genome shotgun (WGS) entry which is preliminary data.</text>
</comment>
<dbReference type="EMBL" id="DVHF01000133">
    <property type="protein sequence ID" value="HIR58085.1"/>
    <property type="molecule type" value="Genomic_DNA"/>
</dbReference>
<evidence type="ECO:0000313" key="1">
    <source>
        <dbReference type="EMBL" id="HIR58085.1"/>
    </source>
</evidence>
<name>A0A9D1DS98_9FIRM</name>
<dbReference type="Proteomes" id="UP000886785">
    <property type="component" value="Unassembled WGS sequence"/>
</dbReference>
<dbReference type="AlphaFoldDB" id="A0A9D1DS98"/>
<feature type="non-terminal residue" evidence="1">
    <location>
        <position position="1"/>
    </location>
</feature>
<sequence length="145" mass="17400">TFDDIYYDPDHNIWFGPAMNRAYYLESKVAKYPRVIIDPRFADKLAEYNNKKYGSWEINGSILKKDEDGLYYIHYLNSYQLGFNRIENLDLEDNVLSLCRAELLKNRVTPELRKSINEKYEWLKKYILDSRPYDDLFIEFGNESN</sequence>
<reference evidence="1" key="2">
    <citation type="journal article" date="2021" name="PeerJ">
        <title>Extensive microbial diversity within the chicken gut microbiome revealed by metagenomics and culture.</title>
        <authorList>
            <person name="Gilroy R."/>
            <person name="Ravi A."/>
            <person name="Getino M."/>
            <person name="Pursley I."/>
            <person name="Horton D.L."/>
            <person name="Alikhan N.F."/>
            <person name="Baker D."/>
            <person name="Gharbi K."/>
            <person name="Hall N."/>
            <person name="Watson M."/>
            <person name="Adriaenssens E.M."/>
            <person name="Foster-Nyarko E."/>
            <person name="Jarju S."/>
            <person name="Secka A."/>
            <person name="Antonio M."/>
            <person name="Oren A."/>
            <person name="Chaudhuri R.R."/>
            <person name="La Ragione R."/>
            <person name="Hildebrand F."/>
            <person name="Pallen M.J."/>
        </authorList>
    </citation>
    <scope>NUCLEOTIDE SEQUENCE</scope>
    <source>
        <strain evidence="1">ChiSjej1B19-7085</strain>
    </source>
</reference>
<organism evidence="1 2">
    <name type="scientific">Candidatus Gallacutalibacter pullicola</name>
    <dbReference type="NCBI Taxonomy" id="2840830"/>
    <lineage>
        <taxon>Bacteria</taxon>
        <taxon>Bacillati</taxon>
        <taxon>Bacillota</taxon>
        <taxon>Clostridia</taxon>
        <taxon>Eubacteriales</taxon>
        <taxon>Candidatus Gallacutalibacter</taxon>
    </lineage>
</organism>
<reference evidence="1" key="1">
    <citation type="submission" date="2020-10" db="EMBL/GenBank/DDBJ databases">
        <authorList>
            <person name="Gilroy R."/>
        </authorList>
    </citation>
    <scope>NUCLEOTIDE SEQUENCE</scope>
    <source>
        <strain evidence="1">ChiSjej1B19-7085</strain>
    </source>
</reference>
<proteinExistence type="predicted"/>